<dbReference type="RefSeq" id="WP_003321951.1">
    <property type="nucleotide sequence ID" value="NZ_ALPT02000054.1"/>
</dbReference>
<keyword evidence="2" id="KW-0732">Signal</keyword>
<dbReference type="GO" id="GO:0006508">
    <property type="term" value="P:proteolysis"/>
    <property type="evidence" value="ECO:0007669"/>
    <property type="project" value="InterPro"/>
</dbReference>
<proteinExistence type="predicted"/>
<dbReference type="EMBL" id="JALP01000244">
    <property type="protein sequence ID" value="THG89355.1"/>
    <property type="molecule type" value="Genomic_DNA"/>
</dbReference>
<dbReference type="InterPro" id="IPR058193">
    <property type="entry name" value="VanY/YodJ_core_dom"/>
</dbReference>
<evidence type="ECO:0000256" key="1">
    <source>
        <dbReference type="SAM" id="MobiDB-lite"/>
    </source>
</evidence>
<dbReference type="OrthoDB" id="9792074at2"/>
<evidence type="ECO:0000313" key="5">
    <source>
        <dbReference type="Proteomes" id="UP000297014"/>
    </source>
</evidence>
<accession>A0A4S4JVY1</accession>
<reference evidence="4 5" key="1">
    <citation type="submission" date="2014-01" db="EMBL/GenBank/DDBJ databases">
        <title>Draft genome sequencing of Bacillus alcalophilus CGMCC 1.3604.</title>
        <authorList>
            <person name="Yang J."/>
            <person name="Diao L."/>
            <person name="Yang S."/>
        </authorList>
    </citation>
    <scope>NUCLEOTIDE SEQUENCE [LARGE SCALE GENOMIC DNA]</scope>
    <source>
        <strain evidence="4 5">CGMCC 1.3604</strain>
    </source>
</reference>
<dbReference type="CDD" id="cd14852">
    <property type="entry name" value="LD-carboxypeptidase"/>
    <property type="match status" value="1"/>
</dbReference>
<dbReference type="PANTHER" id="PTHR34385">
    <property type="entry name" value="D-ALANYL-D-ALANINE CARBOXYPEPTIDASE"/>
    <property type="match status" value="1"/>
</dbReference>
<dbReference type="GO" id="GO:0008233">
    <property type="term" value="F:peptidase activity"/>
    <property type="evidence" value="ECO:0007669"/>
    <property type="project" value="InterPro"/>
</dbReference>
<protein>
    <recommendedName>
        <fullName evidence="3">D-alanyl-D-alanine carboxypeptidase-like core domain-containing protein</fullName>
    </recommendedName>
</protein>
<evidence type="ECO:0000313" key="4">
    <source>
        <dbReference type="EMBL" id="THG89355.1"/>
    </source>
</evidence>
<feature type="region of interest" description="Disordered" evidence="1">
    <location>
        <begin position="39"/>
        <end position="68"/>
    </location>
</feature>
<dbReference type="Proteomes" id="UP000297014">
    <property type="component" value="Unassembled WGS sequence"/>
</dbReference>
<feature type="signal peptide" evidence="2">
    <location>
        <begin position="1"/>
        <end position="19"/>
    </location>
</feature>
<gene>
    <name evidence="4" type="ORF">AJ85_18280</name>
</gene>
<dbReference type="InterPro" id="IPR052179">
    <property type="entry name" value="DD-CPase-like"/>
</dbReference>
<dbReference type="Pfam" id="PF02557">
    <property type="entry name" value="VanY"/>
    <property type="match status" value="1"/>
</dbReference>
<feature type="chain" id="PRO_5039400089" description="D-alanyl-D-alanine carboxypeptidase-like core domain-containing protein" evidence="2">
    <location>
        <begin position="20"/>
        <end position="283"/>
    </location>
</feature>
<dbReference type="AlphaFoldDB" id="A0A4S4JVY1"/>
<dbReference type="PROSITE" id="PS51257">
    <property type="entry name" value="PROKAR_LIPOPROTEIN"/>
    <property type="match status" value="1"/>
</dbReference>
<feature type="compositionally biased region" description="Basic and acidic residues" evidence="1">
    <location>
        <begin position="39"/>
        <end position="52"/>
    </location>
</feature>
<dbReference type="Gene3D" id="3.30.1380.10">
    <property type="match status" value="1"/>
</dbReference>
<dbReference type="InterPro" id="IPR003709">
    <property type="entry name" value="VanY-like_core_dom"/>
</dbReference>
<feature type="domain" description="D-alanyl-D-alanine carboxypeptidase-like core" evidence="3">
    <location>
        <begin position="133"/>
        <end position="259"/>
    </location>
</feature>
<evidence type="ECO:0000259" key="3">
    <source>
        <dbReference type="Pfam" id="PF02557"/>
    </source>
</evidence>
<evidence type="ECO:0000256" key="2">
    <source>
        <dbReference type="SAM" id="SignalP"/>
    </source>
</evidence>
<organism evidence="4 5">
    <name type="scientific">Alkalihalobacillus alcalophilus ATCC 27647 = CGMCC 1.3604</name>
    <dbReference type="NCBI Taxonomy" id="1218173"/>
    <lineage>
        <taxon>Bacteria</taxon>
        <taxon>Bacillati</taxon>
        <taxon>Bacillota</taxon>
        <taxon>Bacilli</taxon>
        <taxon>Bacillales</taxon>
        <taxon>Bacillaceae</taxon>
        <taxon>Alkalihalobacillus</taxon>
    </lineage>
</organism>
<dbReference type="InterPro" id="IPR009045">
    <property type="entry name" value="Zn_M74/Hedgehog-like"/>
</dbReference>
<dbReference type="SUPFAM" id="SSF55166">
    <property type="entry name" value="Hedgehog/DD-peptidase"/>
    <property type="match status" value="1"/>
</dbReference>
<comment type="caution">
    <text evidence="4">The sequence shown here is derived from an EMBL/GenBank/DDBJ whole genome shotgun (WGS) entry which is preliminary data.</text>
</comment>
<dbReference type="PANTHER" id="PTHR34385:SF1">
    <property type="entry name" value="PEPTIDOGLYCAN L-ALANYL-D-GLUTAMATE ENDOPEPTIDASE CWLK"/>
    <property type="match status" value="1"/>
</dbReference>
<sequence length="283" mass="32213">MLKKAAPLFMFFLITTVMIGCSFWDEGQADNRLQKEAEQVEQDRDKDVHYEGTSEEISASLNENEAEETEEGYVISADKINEVITVDGQAVIQNPDNIFANINREFLLPSDYIPDDLVAPNVRFSFDEDVEKRYLREEAAFALEELFTAAEEAGIELFAISGYRSYERQEVLYDNALTNHGADQEVVAMPGQSEHQTGLAMDVSSRSNGFALSAAFEETDEGQWLAEHAHEYGFIIRYPKGKEEITGYDFEPWHLRYIGTEIAEILFENDWTLEEYLGEVTPI</sequence>
<name>A0A4S4JVY1_ALKAL</name>